<keyword evidence="1" id="KW-1133">Transmembrane helix</keyword>
<keyword evidence="1" id="KW-0812">Transmembrane</keyword>
<dbReference type="InterPro" id="IPR049500">
    <property type="entry name" value="Peptidase_M50B-like"/>
</dbReference>
<evidence type="ECO:0000313" key="2">
    <source>
        <dbReference type="EMBL" id="NSX55468.1"/>
    </source>
</evidence>
<feature type="transmembrane region" description="Helical" evidence="1">
    <location>
        <begin position="6"/>
        <end position="27"/>
    </location>
</feature>
<keyword evidence="3" id="KW-1185">Reference proteome</keyword>
<comment type="caution">
    <text evidence="2">The sequence shown here is derived from an EMBL/GenBank/DDBJ whole genome shotgun (WGS) entry which is preliminary data.</text>
</comment>
<feature type="transmembrane region" description="Helical" evidence="1">
    <location>
        <begin position="125"/>
        <end position="142"/>
    </location>
</feature>
<dbReference type="Proteomes" id="UP000777935">
    <property type="component" value="Unassembled WGS sequence"/>
</dbReference>
<keyword evidence="1" id="KW-0472">Membrane</keyword>
<gene>
    <name evidence="2" type="ORF">HRQ87_11695</name>
</gene>
<dbReference type="PANTHER" id="PTHR33979:SF2">
    <property type="entry name" value="PEPTIDASE M50B-LIKE-DOMAIN-CONTAINING PROTEIN"/>
    <property type="match status" value="1"/>
</dbReference>
<dbReference type="Pfam" id="PF13398">
    <property type="entry name" value="Peptidase_M50B"/>
    <property type="match status" value="1"/>
</dbReference>
<feature type="transmembrane region" description="Helical" evidence="1">
    <location>
        <begin position="102"/>
        <end position="119"/>
    </location>
</feature>
<sequence>MTFVKSHWQLMLITAIVFALWSTPVVFPLKMLVVFFHEISHGLAAIFTGGSIIEMALSPQQGGHAVTMGGNRFAITSAGYIGSLVFGVVLFTLALRTKADTWTMGILGAALVVITLLYIRAPFGLIFGLISGSAMLIMARFASHQINDLALRIIGLSSMIYVPYDIFSDTLARSHLQSDAWAMAQTFGGTTMMWGGLWLIISLVVIGFCLRYNLRGNSNLF</sequence>
<evidence type="ECO:0000256" key="1">
    <source>
        <dbReference type="SAM" id="Phobius"/>
    </source>
</evidence>
<feature type="transmembrane region" description="Helical" evidence="1">
    <location>
        <begin position="149"/>
        <end position="167"/>
    </location>
</feature>
<feature type="transmembrane region" description="Helical" evidence="1">
    <location>
        <begin position="187"/>
        <end position="210"/>
    </location>
</feature>
<name>A0ABX2IYC3_9RHOB</name>
<dbReference type="PANTHER" id="PTHR33979">
    <property type="entry name" value="OS02G0221600 PROTEIN"/>
    <property type="match status" value="1"/>
</dbReference>
<feature type="transmembrane region" description="Helical" evidence="1">
    <location>
        <begin position="34"/>
        <end position="53"/>
    </location>
</feature>
<organism evidence="2 3">
    <name type="scientific">Parasulfitobacter algicola</name>
    <dbReference type="NCBI Taxonomy" id="2614809"/>
    <lineage>
        <taxon>Bacteria</taxon>
        <taxon>Pseudomonadati</taxon>
        <taxon>Pseudomonadota</taxon>
        <taxon>Alphaproteobacteria</taxon>
        <taxon>Rhodobacterales</taxon>
        <taxon>Roseobacteraceae</taxon>
        <taxon>Parasulfitobacter</taxon>
    </lineage>
</organism>
<evidence type="ECO:0000313" key="3">
    <source>
        <dbReference type="Proteomes" id="UP000777935"/>
    </source>
</evidence>
<feature type="transmembrane region" description="Helical" evidence="1">
    <location>
        <begin position="73"/>
        <end position="95"/>
    </location>
</feature>
<proteinExistence type="predicted"/>
<reference evidence="2 3" key="1">
    <citation type="submission" date="2020-06" db="EMBL/GenBank/DDBJ databases">
        <title>Sulfitobacter algicola sp. nov., isolated from green algae.</title>
        <authorList>
            <person name="Wang C."/>
        </authorList>
    </citation>
    <scope>NUCLEOTIDE SEQUENCE [LARGE SCALE GENOMIC DNA]</scope>
    <source>
        <strain evidence="2 3">1151</strain>
    </source>
</reference>
<dbReference type="EMBL" id="JABUFE010000006">
    <property type="protein sequence ID" value="NSX55468.1"/>
    <property type="molecule type" value="Genomic_DNA"/>
</dbReference>
<dbReference type="RefSeq" id="WP_174138498.1">
    <property type="nucleotide sequence ID" value="NZ_JABUFE010000006.1"/>
</dbReference>
<protein>
    <submittedName>
        <fullName evidence="2">M50 family metallopeptidase</fullName>
    </submittedName>
</protein>
<accession>A0ABX2IYC3</accession>